<dbReference type="InterPro" id="IPR013517">
    <property type="entry name" value="FG-GAP"/>
</dbReference>
<dbReference type="Gene3D" id="2.130.10.130">
    <property type="entry name" value="Integrin alpha, N-terminal"/>
    <property type="match status" value="3"/>
</dbReference>
<dbReference type="PANTHER" id="PTHR38787:SF3">
    <property type="entry name" value="REGULATORY P DOMAIN-CONTAINING PROTEIN"/>
    <property type="match status" value="1"/>
</dbReference>
<proteinExistence type="predicted"/>
<dbReference type="GO" id="GO:0005576">
    <property type="term" value="C:extracellular region"/>
    <property type="evidence" value="ECO:0007669"/>
    <property type="project" value="TreeGrafter"/>
</dbReference>
<dbReference type="AlphaFoldDB" id="D5H8A2"/>
<dbReference type="SMART" id="SM00191">
    <property type="entry name" value="Int_alpha"/>
    <property type="match status" value="3"/>
</dbReference>
<dbReference type="InterPro" id="IPR013519">
    <property type="entry name" value="Int_alpha_beta-p"/>
</dbReference>
<name>D5H8A2_SALRM</name>
<evidence type="ECO:0000313" key="4">
    <source>
        <dbReference type="EMBL" id="CBH24257.1"/>
    </source>
</evidence>
<dbReference type="InterPro" id="IPR013211">
    <property type="entry name" value="LVIVD"/>
</dbReference>
<reference evidence="4 5" key="1">
    <citation type="journal article" date="2010" name="ISME J.">
        <title>Fine-scale evolution: genomic, phenotypic and ecological differentiation in two coexisting Salinibacter ruber strains.</title>
        <authorList>
            <person name="Pena A."/>
            <person name="Teeling H."/>
            <person name="Huerta-Cepas J."/>
            <person name="Santos F."/>
            <person name="Yarza P."/>
            <person name="Brito-Echeverria J."/>
            <person name="Lucio M."/>
            <person name="Schmitt-Kopplin P."/>
            <person name="Meseguer I."/>
            <person name="Schenowitz C."/>
            <person name="Dossat C."/>
            <person name="Barbe V."/>
            <person name="Dopazo J."/>
            <person name="Rossello-Mora R."/>
            <person name="Schuler M."/>
            <person name="Glockner F.O."/>
            <person name="Amann R."/>
            <person name="Gabaldon T."/>
            <person name="Anton J."/>
        </authorList>
    </citation>
    <scope>NUCLEOTIDE SEQUENCE [LARGE SCALE GENOMIC DNA]</scope>
    <source>
        <strain evidence="4 5">M8</strain>
    </source>
</reference>
<dbReference type="NCBIfam" id="TIGR04312">
    <property type="entry name" value="choice_anch_B"/>
    <property type="match status" value="1"/>
</dbReference>
<dbReference type="SUPFAM" id="SSF69318">
    <property type="entry name" value="Integrin alpha N-terminal domain"/>
    <property type="match status" value="1"/>
</dbReference>
<dbReference type="SUPFAM" id="SSF50998">
    <property type="entry name" value="Quinoprotein alcohol dehydrogenase-like"/>
    <property type="match status" value="1"/>
</dbReference>
<dbReference type="Pfam" id="PF14312">
    <property type="entry name" value="FG-GAP_2"/>
    <property type="match status" value="2"/>
</dbReference>
<evidence type="ECO:0008006" key="6">
    <source>
        <dbReference type="Google" id="ProtNLM"/>
    </source>
</evidence>
<evidence type="ECO:0000256" key="1">
    <source>
        <dbReference type="ARBA" id="ARBA00022729"/>
    </source>
</evidence>
<dbReference type="PATRIC" id="fig|761659.10.peg.1470"/>
<keyword evidence="2" id="KW-0677">Repeat</keyword>
<dbReference type="HOGENOM" id="CLU_345767_0_0_10"/>
<dbReference type="Proteomes" id="UP000000933">
    <property type="component" value="Chromosome"/>
</dbReference>
<protein>
    <recommendedName>
        <fullName evidence="6">Choice-of-anchor B family protein</fullName>
    </recommendedName>
</protein>
<dbReference type="Pfam" id="PF08309">
    <property type="entry name" value="LVIVD"/>
    <property type="match status" value="2"/>
</dbReference>
<dbReference type="EMBL" id="FP565814">
    <property type="protein sequence ID" value="CBH24257.1"/>
    <property type="molecule type" value="Genomic_DNA"/>
</dbReference>
<evidence type="ECO:0000256" key="2">
    <source>
        <dbReference type="ARBA" id="ARBA00022737"/>
    </source>
</evidence>
<evidence type="ECO:0000256" key="3">
    <source>
        <dbReference type="ARBA" id="ARBA00023180"/>
    </source>
</evidence>
<dbReference type="InterPro" id="IPR028994">
    <property type="entry name" value="Integrin_alpha_N"/>
</dbReference>
<keyword evidence="3" id="KW-0325">Glycoprotein</keyword>
<dbReference type="InterPro" id="IPR027589">
    <property type="entry name" value="Choice_anch_B"/>
</dbReference>
<dbReference type="PANTHER" id="PTHR38787">
    <property type="entry name" value="REGULATORY P DOMAIN-CONTAINING PROTEIN"/>
    <property type="match status" value="1"/>
</dbReference>
<gene>
    <name evidence="4" type="ordered locus">SRM_01336</name>
</gene>
<keyword evidence="1" id="KW-0732">Signal</keyword>
<sequence length="820" mass="87935">MAMMRCRLVLTLASYFPRIPPSILMKRISLLLSIALCLVVWGLPASAQTTPTGSAVQMNGFSRALDVEGDRVFVGESQNIHTPGRVYVYEDEMDGWTEAAYFEATDGEVGDSFGSALDAAGDQVVVGAPSANAAYVFEPGADGWAQSARLTAADSTSDFGQSVVLDGDRLFVGTSATVSMTEGDTLTTGAVHVFERQDGTWQQTETLRSEKVGADAGFASALLTSGDHLLATAPQHEGGAVVAFHQGTDGWTELQTITPGELSSNARFGTAIEAVGDQVLVGAPRAYDATGLAYTLSFDAEAESWSVDGRLLPFDGASRHLFGAAFAYNGTDLWVGAPGASDRSGALYRYGHSEGTWTGVTRVTHPGTESGNGLGATLAGNEDVLATGLPGDDHGAGTMGLYSIASGEWTRTTPIAPSTGQALSAMTGEERDCADGSVAQFSCENVDMKSFLPIDNIGGERGIDLNDIWGWTDPETGTEYALVGRTDGTAFVDVSDPTNPQYVGELPLTDGARVNSWRDIKVYDNHAFVVADNAGDHGMQVFDLTRLRDVDADQMPVTFDHDTLYDQVNSVHNVVINKQTGYAYAVGSSGGGKTCGGGLHMINIQDPLNPTFEGCFSDPSTGRSGTGYTHDAQCVVYEGPDPEYQGREICVGSNETAISVADVTNKDSTSAISTASYPDYGYVHQGWFDEQQRYFYQNDELDEAQGKVSQTRTLVWDMKDLDNPKLVNQLMLPEESIDHNLYVKGSTMYQSNYKSGLRILDISDRENPEEVAHFDTQPYDENGTGFQGSWSNYPYFESGIIIVSSIGEGLFVLEESQQEL</sequence>
<reference evidence="5" key="2">
    <citation type="submission" date="2010-04" db="EMBL/GenBank/DDBJ databases">
        <title>Genome sequence of Salinibacter ruber M8.</title>
        <authorList>
            <consortium name="Genoscope"/>
        </authorList>
    </citation>
    <scope>NUCLEOTIDE SEQUENCE [LARGE SCALE GENOMIC DNA]</scope>
    <source>
        <strain evidence="5">M8</strain>
    </source>
</reference>
<accession>D5H8A2</accession>
<evidence type="ECO:0000313" key="5">
    <source>
        <dbReference type="Proteomes" id="UP000000933"/>
    </source>
</evidence>
<organism evidence="4 5">
    <name type="scientific">Salinibacter ruber (strain M8)</name>
    <dbReference type="NCBI Taxonomy" id="761659"/>
    <lineage>
        <taxon>Bacteria</taxon>
        <taxon>Pseudomonadati</taxon>
        <taxon>Rhodothermota</taxon>
        <taxon>Rhodothermia</taxon>
        <taxon>Rhodothermales</taxon>
        <taxon>Salinibacteraceae</taxon>
        <taxon>Salinibacter</taxon>
    </lineage>
</organism>
<dbReference type="KEGG" id="srm:SRM_01336"/>
<dbReference type="InterPro" id="IPR011047">
    <property type="entry name" value="Quinoprotein_ADH-like_sf"/>
</dbReference>